<evidence type="ECO:0000259" key="10">
    <source>
        <dbReference type="Pfam" id="PF24779"/>
    </source>
</evidence>
<keyword evidence="2" id="KW-0690">Ribosome biogenesis</keyword>
<dbReference type="GO" id="GO:0032040">
    <property type="term" value="C:small-subunit processome"/>
    <property type="evidence" value="ECO:0007669"/>
    <property type="project" value="InterPro"/>
</dbReference>
<evidence type="ECO:0000313" key="11">
    <source>
        <dbReference type="EMBL" id="KAI1718830.1"/>
    </source>
</evidence>
<evidence type="ECO:0000256" key="1">
    <source>
        <dbReference type="ARBA" id="ARBA00004604"/>
    </source>
</evidence>
<dbReference type="SUPFAM" id="SSF69318">
    <property type="entry name" value="Integrin alpha N-terminal domain"/>
    <property type="match status" value="1"/>
</dbReference>
<dbReference type="AlphaFoldDB" id="A0AAD4NBF3"/>
<evidence type="ECO:0000313" key="12">
    <source>
        <dbReference type="Proteomes" id="UP001201812"/>
    </source>
</evidence>
<keyword evidence="4" id="KW-0539">Nucleus</keyword>
<evidence type="ECO:0000256" key="2">
    <source>
        <dbReference type="ARBA" id="ARBA00022517"/>
    </source>
</evidence>
<dbReference type="EMBL" id="JAKKPZ010000007">
    <property type="protein sequence ID" value="KAI1718830.1"/>
    <property type="molecule type" value="Genomic_DNA"/>
</dbReference>
<feature type="domain" description="UTP23 sensor motif region" evidence="10">
    <location>
        <begin position="400"/>
        <end position="417"/>
    </location>
</feature>
<dbReference type="InterPro" id="IPR031793">
    <property type="entry name" value="KICSTOR_ITFG2"/>
</dbReference>
<dbReference type="Proteomes" id="UP001201812">
    <property type="component" value="Unassembled WGS sequence"/>
</dbReference>
<comment type="function">
    <text evidence="5">Involved in rRNA-processing and ribosome biogenesis.</text>
</comment>
<sequence>MAAAYCSSLILIACKLQKSILCQETCKNMERNESKQTSSWAAGIANYVTSYFWDKPEETIQSGPDAQTQQLFSNCINFLATDGIKALCDKIEAVSTEVFGNVPLSKEVNVKHLLEKIKSKMENATGCKNFSEYVIPLSRKYKKSERRAFGAVWWSAVEVEILDFRGMPKEPRLIKFASYLSACASEATIYGTCVSDKAAKVNHKDSSKSHSLIEMKIQRQKRASKILTFYRYNYGFQPPHSVLLDGNFCQAALQNKINLREQMPKYFMNEVNIVVTNCILKELEALGKEVGGALAICRQFNVVKCPHNPPRTAADCIRRLARRSKKEERAKYFIGTQDDALLQSLRELGGIPLMSVKYNSILLEKPSRESISGLKTSADDLEKVKLLKREVLGVEEQKPQKRKGPKGPNPLSCKKKKQSNQTGAVAGAFGKQNKGESEDNMTNKEKKKRRRKKINPAYMKILKENVDIAPVTFFATLLNAPCTALLLASESKESVAYLIVGKSNGETVFFPTDRSECVSKIDCAANVPITAIASGDLRNTGKVEVITITSNGLLQSLEFPSVGLSRTFCQQIYANVCSAQILDVDGDGSAELVVVMTDRVVRSYRFIGDAEKLVPLNKWEMPSQISGWSIGIDNSNQCYALLSQYGQSHHVVLEFGATKEVRVVQPRRNDSRLYATQLFVPLTPTFATLFHSLAEKIIVADHDTNCEMEICNPESDFMCVTTMQLDSGLNVLVALDSYGELLIYGWSKDIELRSEPLARCQQVMREVDYMCGFPGPSQNSLMIGLVNVFNKVSLFSIDLSHAVSI</sequence>
<dbReference type="Pfam" id="PF04900">
    <property type="entry name" value="Fcf1"/>
    <property type="match status" value="1"/>
</dbReference>
<keyword evidence="9" id="KW-0732">Signal</keyword>
<dbReference type="SUPFAM" id="SSF88723">
    <property type="entry name" value="PIN domain-like"/>
    <property type="match status" value="1"/>
</dbReference>
<dbReference type="InterPro" id="IPR028994">
    <property type="entry name" value="Integrin_alpha_N"/>
</dbReference>
<evidence type="ECO:0000256" key="3">
    <source>
        <dbReference type="ARBA" id="ARBA00022552"/>
    </source>
</evidence>
<evidence type="ECO:0000256" key="5">
    <source>
        <dbReference type="ARBA" id="ARBA00037300"/>
    </source>
</evidence>
<reference evidence="11" key="1">
    <citation type="submission" date="2022-01" db="EMBL/GenBank/DDBJ databases">
        <title>Genome Sequence Resource for Two Populations of Ditylenchus destructor, the Migratory Endoparasitic Phytonematode.</title>
        <authorList>
            <person name="Zhang H."/>
            <person name="Lin R."/>
            <person name="Xie B."/>
        </authorList>
    </citation>
    <scope>NUCLEOTIDE SEQUENCE</scope>
    <source>
        <strain evidence="11">BazhouSP</strain>
    </source>
</reference>
<dbReference type="Pfam" id="PF24779">
    <property type="entry name" value="UTP23_sensor"/>
    <property type="match status" value="1"/>
</dbReference>
<evidence type="ECO:0000256" key="8">
    <source>
        <dbReference type="SAM" id="MobiDB-lite"/>
    </source>
</evidence>
<accession>A0AAD4NBF3</accession>
<organism evidence="11 12">
    <name type="scientific">Ditylenchus destructor</name>
    <dbReference type="NCBI Taxonomy" id="166010"/>
    <lineage>
        <taxon>Eukaryota</taxon>
        <taxon>Metazoa</taxon>
        <taxon>Ecdysozoa</taxon>
        <taxon>Nematoda</taxon>
        <taxon>Chromadorea</taxon>
        <taxon>Rhabditida</taxon>
        <taxon>Tylenchina</taxon>
        <taxon>Tylenchomorpha</taxon>
        <taxon>Sphaerularioidea</taxon>
        <taxon>Anguinidae</taxon>
        <taxon>Anguininae</taxon>
        <taxon>Ditylenchus</taxon>
    </lineage>
</organism>
<proteinExistence type="inferred from homology"/>
<dbReference type="Pfam" id="PF15907">
    <property type="entry name" value="Itfg2"/>
    <property type="match status" value="1"/>
</dbReference>
<evidence type="ECO:0000256" key="7">
    <source>
        <dbReference type="ARBA" id="ARBA00071400"/>
    </source>
</evidence>
<keyword evidence="3" id="KW-0698">rRNA processing</keyword>
<evidence type="ECO:0000256" key="6">
    <source>
        <dbReference type="ARBA" id="ARBA00038503"/>
    </source>
</evidence>
<feature type="region of interest" description="Disordered" evidence="8">
    <location>
        <begin position="395"/>
        <end position="452"/>
    </location>
</feature>
<evidence type="ECO:0000256" key="4">
    <source>
        <dbReference type="ARBA" id="ARBA00023242"/>
    </source>
</evidence>
<dbReference type="GO" id="GO:0006364">
    <property type="term" value="P:rRNA processing"/>
    <property type="evidence" value="ECO:0007669"/>
    <property type="project" value="UniProtKB-KW"/>
</dbReference>
<feature type="compositionally biased region" description="Basic and acidic residues" evidence="8">
    <location>
        <begin position="433"/>
        <end position="444"/>
    </location>
</feature>
<evidence type="ECO:0000256" key="9">
    <source>
        <dbReference type="SAM" id="SignalP"/>
    </source>
</evidence>
<comment type="similarity">
    <text evidence="6">Belongs to the UTP23/FCF1 family. UTP23 subfamily.</text>
</comment>
<protein>
    <recommendedName>
        <fullName evidence="7">rRNA-processing protein UTP23 homolog</fullName>
    </recommendedName>
</protein>
<dbReference type="InterPro" id="IPR006984">
    <property type="entry name" value="Fcf1/UTP23"/>
</dbReference>
<feature type="chain" id="PRO_5042029004" description="rRNA-processing protein UTP23 homolog" evidence="9">
    <location>
        <begin position="23"/>
        <end position="805"/>
    </location>
</feature>
<dbReference type="Gene3D" id="3.40.50.1010">
    <property type="entry name" value="5'-nuclease"/>
    <property type="match status" value="1"/>
</dbReference>
<dbReference type="CDD" id="cd09866">
    <property type="entry name" value="PIN_Fcf1-Utp23-H"/>
    <property type="match status" value="1"/>
</dbReference>
<keyword evidence="12" id="KW-1185">Reference proteome</keyword>
<dbReference type="InterPro" id="IPR057776">
    <property type="entry name" value="UTP23_sensor"/>
</dbReference>
<feature type="signal peptide" evidence="9">
    <location>
        <begin position="1"/>
        <end position="22"/>
    </location>
</feature>
<comment type="subcellular location">
    <subcellularLocation>
        <location evidence="1">Nucleus</location>
        <location evidence="1">Nucleolus</location>
    </subcellularLocation>
</comment>
<dbReference type="PANTHER" id="PTHR12416">
    <property type="entry name" value="RRNA-PROCESSING PROTEIN UTP23 HOMOLOG"/>
    <property type="match status" value="1"/>
</dbReference>
<comment type="caution">
    <text evidence="11">The sequence shown here is derived from an EMBL/GenBank/DDBJ whole genome shotgun (WGS) entry which is preliminary data.</text>
</comment>
<dbReference type="FunFam" id="3.40.50.1010:FF:000006">
    <property type="entry name" value="rRNA-processing protein UTP23 homolog"/>
    <property type="match status" value="1"/>
</dbReference>
<dbReference type="InterPro" id="IPR029060">
    <property type="entry name" value="PIN-like_dom_sf"/>
</dbReference>
<name>A0AAD4NBF3_9BILA</name>
<gene>
    <name evidence="11" type="ORF">DdX_05941</name>
</gene>